<dbReference type="Pfam" id="PF02628">
    <property type="entry name" value="COX15-CtaA"/>
    <property type="match status" value="1"/>
</dbReference>
<keyword evidence="3 12" id="KW-0812">Transmembrane</keyword>
<evidence type="ECO:0000313" key="13">
    <source>
        <dbReference type="EMBL" id="MBF9071237.1"/>
    </source>
</evidence>
<keyword evidence="10" id="KW-1015">Disulfide bond</keyword>
<feature type="transmembrane region" description="Helical" evidence="12">
    <location>
        <begin position="260"/>
        <end position="277"/>
    </location>
</feature>
<comment type="pathway">
    <text evidence="11">Porphyrin-containing compound metabolism.</text>
</comment>
<evidence type="ECO:0000256" key="10">
    <source>
        <dbReference type="ARBA" id="ARBA00023157"/>
    </source>
</evidence>
<dbReference type="GO" id="GO:0006784">
    <property type="term" value="P:heme A biosynthetic process"/>
    <property type="evidence" value="ECO:0007669"/>
    <property type="project" value="InterPro"/>
</dbReference>
<dbReference type="Proteomes" id="UP000657385">
    <property type="component" value="Unassembled WGS sequence"/>
</dbReference>
<feature type="transmembrane region" description="Helical" evidence="12">
    <location>
        <begin position="26"/>
        <end position="48"/>
    </location>
</feature>
<dbReference type="GO" id="GO:0016020">
    <property type="term" value="C:membrane"/>
    <property type="evidence" value="ECO:0007669"/>
    <property type="project" value="UniProtKB-SubCell"/>
</dbReference>
<dbReference type="PANTHER" id="PTHR35457">
    <property type="entry name" value="HEME A SYNTHASE"/>
    <property type="match status" value="1"/>
</dbReference>
<keyword evidence="6" id="KW-0560">Oxidoreductase</keyword>
<keyword evidence="9 12" id="KW-0472">Membrane</keyword>
<feature type="transmembrane region" description="Helical" evidence="12">
    <location>
        <begin position="86"/>
        <end position="105"/>
    </location>
</feature>
<keyword evidence="8" id="KW-0350">Heme biosynthesis</keyword>
<evidence type="ECO:0000256" key="6">
    <source>
        <dbReference type="ARBA" id="ARBA00023002"/>
    </source>
</evidence>
<keyword evidence="4" id="KW-0479">Metal-binding</keyword>
<comment type="subcellular location">
    <subcellularLocation>
        <location evidence="1">Membrane</location>
        <topology evidence="1">Multi-pass membrane protein</topology>
    </subcellularLocation>
</comment>
<sequence length="327" mass="35354">MARTTMKRVRTPFSLLAERVTVPDRWVRWTALATLVCSVLIVVTGGAVRLTGSGLGCPTWPTCTTSTLAPTSAMGVHGIIEFSNRMLTDVICVVIGLAILASRCAKPWRKEVTRLGWAQFWVTVVDAIVGGITVLTHLNPYVVAIHFLLSMVLILTAHAMWQRTREGDAEPVRTVGRPIIHLSRVTVAMTALLIAAGTLVTGSGPHPGDSSDVKRMPFNWEEITQFHADFAMLSIGLAVALIFALMAVDAPTAPRRLAKVFLGVLLAQGVLGFVQYFTHVPELLVGIHLLGAALCWVSVLRLHLSLRVRPEVGALPRPADIEALATV</sequence>
<name>A0A931FE02_9ACTN</name>
<evidence type="ECO:0000313" key="14">
    <source>
        <dbReference type="Proteomes" id="UP000657385"/>
    </source>
</evidence>
<evidence type="ECO:0000256" key="12">
    <source>
        <dbReference type="SAM" id="Phobius"/>
    </source>
</evidence>
<evidence type="ECO:0000256" key="11">
    <source>
        <dbReference type="ARBA" id="ARBA00023444"/>
    </source>
</evidence>
<dbReference type="GO" id="GO:0046872">
    <property type="term" value="F:metal ion binding"/>
    <property type="evidence" value="ECO:0007669"/>
    <property type="project" value="UniProtKB-KW"/>
</dbReference>
<dbReference type="InterPro" id="IPR050450">
    <property type="entry name" value="COX15/CtaA_HemeA_synthase"/>
</dbReference>
<gene>
    <name evidence="13" type="ORF">I2501_24780</name>
</gene>
<accession>A0A931FE02</accession>
<feature type="transmembrane region" description="Helical" evidence="12">
    <location>
        <begin position="141"/>
        <end position="161"/>
    </location>
</feature>
<evidence type="ECO:0000256" key="9">
    <source>
        <dbReference type="ARBA" id="ARBA00023136"/>
    </source>
</evidence>
<evidence type="ECO:0000256" key="4">
    <source>
        <dbReference type="ARBA" id="ARBA00022723"/>
    </source>
</evidence>
<feature type="transmembrane region" description="Helical" evidence="12">
    <location>
        <begin position="283"/>
        <end position="302"/>
    </location>
</feature>
<keyword evidence="2" id="KW-1003">Cell membrane</keyword>
<evidence type="ECO:0000256" key="3">
    <source>
        <dbReference type="ARBA" id="ARBA00022692"/>
    </source>
</evidence>
<comment type="caution">
    <text evidence="13">The sequence shown here is derived from an EMBL/GenBank/DDBJ whole genome shotgun (WGS) entry which is preliminary data.</text>
</comment>
<evidence type="ECO:0000256" key="5">
    <source>
        <dbReference type="ARBA" id="ARBA00022989"/>
    </source>
</evidence>
<feature type="transmembrane region" description="Helical" evidence="12">
    <location>
        <begin position="182"/>
        <end position="206"/>
    </location>
</feature>
<evidence type="ECO:0000256" key="8">
    <source>
        <dbReference type="ARBA" id="ARBA00023133"/>
    </source>
</evidence>
<dbReference type="GO" id="GO:0016491">
    <property type="term" value="F:oxidoreductase activity"/>
    <property type="evidence" value="ECO:0007669"/>
    <property type="project" value="UniProtKB-KW"/>
</dbReference>
<keyword evidence="5 12" id="KW-1133">Transmembrane helix</keyword>
<dbReference type="PANTHER" id="PTHR35457:SF1">
    <property type="entry name" value="HEME A SYNTHASE"/>
    <property type="match status" value="1"/>
</dbReference>
<reference evidence="13" key="1">
    <citation type="submission" date="2020-11" db="EMBL/GenBank/DDBJ databases">
        <title>Isolation and identification of active actinomycetes.</title>
        <authorList>
            <person name="Yu B."/>
        </authorList>
    </citation>
    <scope>NUCLEOTIDE SEQUENCE</scope>
    <source>
        <strain evidence="13">NEAU-YB345</strain>
    </source>
</reference>
<evidence type="ECO:0000256" key="1">
    <source>
        <dbReference type="ARBA" id="ARBA00004141"/>
    </source>
</evidence>
<dbReference type="InterPro" id="IPR003780">
    <property type="entry name" value="COX15/CtaA_fam"/>
</dbReference>
<evidence type="ECO:0000256" key="2">
    <source>
        <dbReference type="ARBA" id="ARBA00022475"/>
    </source>
</evidence>
<organism evidence="13 14">
    <name type="scientific">Streptacidiphilus fuscans</name>
    <dbReference type="NCBI Taxonomy" id="2789292"/>
    <lineage>
        <taxon>Bacteria</taxon>
        <taxon>Bacillati</taxon>
        <taxon>Actinomycetota</taxon>
        <taxon>Actinomycetes</taxon>
        <taxon>Kitasatosporales</taxon>
        <taxon>Streptomycetaceae</taxon>
        <taxon>Streptacidiphilus</taxon>
    </lineage>
</organism>
<keyword evidence="14" id="KW-1185">Reference proteome</keyword>
<dbReference type="EMBL" id="JADPRT010000011">
    <property type="protein sequence ID" value="MBF9071237.1"/>
    <property type="molecule type" value="Genomic_DNA"/>
</dbReference>
<feature type="transmembrane region" description="Helical" evidence="12">
    <location>
        <begin position="226"/>
        <end position="248"/>
    </location>
</feature>
<evidence type="ECO:0000256" key="7">
    <source>
        <dbReference type="ARBA" id="ARBA00023004"/>
    </source>
</evidence>
<proteinExistence type="predicted"/>
<dbReference type="AlphaFoldDB" id="A0A931FE02"/>
<feature type="transmembrane region" description="Helical" evidence="12">
    <location>
        <begin position="117"/>
        <end position="135"/>
    </location>
</feature>
<protein>
    <submittedName>
        <fullName evidence="13">Heme A synthase</fullName>
    </submittedName>
</protein>
<keyword evidence="7" id="KW-0408">Iron</keyword>